<dbReference type="CDD" id="cd06222">
    <property type="entry name" value="RNase_H_like"/>
    <property type="match status" value="1"/>
</dbReference>
<dbReference type="EnsemblPlants" id="evm.model.10.206">
    <property type="protein sequence ID" value="cds.evm.model.10.206"/>
    <property type="gene ID" value="evm.TU.10.206"/>
</dbReference>
<dbReference type="Pfam" id="PF14392">
    <property type="entry name" value="zf-CCHC_4"/>
    <property type="match status" value="1"/>
</dbReference>
<sequence length="1724" mass="195919">MASMGLKDIQVESVDEEMNTTLVRDGAIEMELLELFEDITLEEVVVNKACVGKIVGCKDMPASVVKKILTGVWRRLGPWKMKKCEEGVLGFFFHNEEDCAFVLQKRPWLVNGVLLNIKPWPVEGEVRTGEFAVARFWVQIHGKAEVVRRGYLRMWVDVWVAHPIPAGFFLKSDGKPESWVQFKYEKLPMLCFNCGKLAHWDKICHAPMTMITPRSGKAVPLYGLWIKSDTGNSNCFNSKGKGVLKWELEEIPEWELQGRRRRGVWNRKVVTSLPGGAGPSEKGKQQGGDTAEPLRQSETLEEKGQSYIAGTSSGSVRLHPQNLTEKTEVIPQEAFCIGVGDEASCSRSNGRGRKPKGRTAYSTRRSSGVKTRSGRKKCTVGFWERRGGGRTHAPTVPMRCLSWNCRGLRRPAAERTLRGLVRESNADLIFLSETKVDEISMMQVVVRLGFENHCCIPANGLAGGFCVAWKSGRGCSILQIFEAGFCVRIMSIGCSEPWLLFCVYGTPYSALKNEYWDWLTTTVKGCNANWAVIGDLNVIMNAEEKEGGKRFHDKEGELLRDFLFDTGGIDLGCEGGCTTWQNSRNARGRIRKRLDRVVAKAEWCIDFQKAKVVKFPILGSDHAPICLQTSGDNLKLRYPFRFLEVWTSHPDCERVVRGAWNQSESLLVRKLANTKWELKKWNQEVFGFCDRKLVSLRRQLGEIQRDTITQENVQREAEVQLEILEMEGRMDRIWRQKSRENWIRFGDANSKFFHSSTIINRRRNSINSVEVSPGVWVNEREAIGGYFNDHFLSLFESSGSTIGGEFDPLFVEKAPGPDGFPGIFYRKYWHTVGPQLCIMVREFFASGVLNKKINQAFICLIPKRVQATQFDHFRPISLCNFSYKVISRILTDRLKVVIDRLISPCQSAFMLGRWIAEASIMAQEVLHSIKNKKGKVGALAIKTDMSKAYDRLEWDFIRHVLVANGFSSKVCNLIMQCITTVSFSILLNGAPLAPFNPKRGIRQGDPLSPFIFILCSEVLSKLIFKAERLGQLSGVRIARNSAPISHLFYADDSIFFCNATVANSENLLKCIHTYEEWSGQRVNKQKSGLVFSPNTPRSCREEIKQRMGIGCLNSSEKYLGNPFFFSANKRSDFQFIKEKITNRLEGWKARRLAQLRRSPLINSGLLTIPNHQMSTTAVPITQNELDRILARFWWIGNSDKNRYCALKSWNDLCQPKVCGGLGFRRMADMNVALLAKLFWMVLKGEDKLWVHLLRDKYCRILSPWNVEKKDMDSRGWKSILEAQKVCLEGAGLLVADGSNDIWDRPWVPHISMEELKCGFQIRPNHSCWQIKDLFENGLRVWNEDLVRSCFTPTNAEAILRIKPLDEGADVLFWKASKSGEFTVKSAYWLSQRHRFKEPSKLWSSLWKTKLHPRLQLMCWKIFSDSLPTKGRIGLCRGDQLLCSFCHSSEETTLHLFFKCQVVRSIWFRSGWGLRSDRLNWNSLKDCGDWWCSLTEDNLIVFAACVWDSLWKWRNEVIHKERTCNVEEIYGDCMRRYSEFQSTHFSSSVDVMVDLGGEKPHQSVNLVGCRFRVDASVVEEAAGFAAVSISEVHLSVEEAGLPLLNTSFAVSNGLVFSVLEGELHGIKLALLMAKDSGIDSVIIETDSKAAVNAFESGHMPFCWDVYPLFCDCLRLCKNFGSCVVSFIPRELNLLADKLAKWARECSMVCKGRIEDCDPSLFGILL</sequence>
<dbReference type="Proteomes" id="UP000596661">
    <property type="component" value="Unassembled WGS sequence"/>
</dbReference>
<protein>
    <recommendedName>
        <fullName evidence="2">Reverse transcriptase domain-containing protein</fullName>
    </recommendedName>
</protein>
<evidence type="ECO:0000259" key="2">
    <source>
        <dbReference type="PROSITE" id="PS50878"/>
    </source>
</evidence>
<keyword evidence="4" id="KW-1185">Reference proteome</keyword>
<accession>A0A803QLX3</accession>
<dbReference type="Gene3D" id="3.30.420.10">
    <property type="entry name" value="Ribonuclease H-like superfamily/Ribonuclease H"/>
    <property type="match status" value="1"/>
</dbReference>
<dbReference type="InterPro" id="IPR036397">
    <property type="entry name" value="RNaseH_sf"/>
</dbReference>
<evidence type="ECO:0000313" key="4">
    <source>
        <dbReference type="Proteomes" id="UP000596661"/>
    </source>
</evidence>
<dbReference type="InterPro" id="IPR044730">
    <property type="entry name" value="RNase_H-like_dom_plant"/>
</dbReference>
<dbReference type="Pfam" id="PF00078">
    <property type="entry name" value="RVT_1"/>
    <property type="match status" value="1"/>
</dbReference>
<organism evidence="3 4">
    <name type="scientific">Cannabis sativa</name>
    <name type="common">Hemp</name>
    <name type="synonym">Marijuana</name>
    <dbReference type="NCBI Taxonomy" id="3483"/>
    <lineage>
        <taxon>Eukaryota</taxon>
        <taxon>Viridiplantae</taxon>
        <taxon>Streptophyta</taxon>
        <taxon>Embryophyta</taxon>
        <taxon>Tracheophyta</taxon>
        <taxon>Spermatophyta</taxon>
        <taxon>Magnoliopsida</taxon>
        <taxon>eudicotyledons</taxon>
        <taxon>Gunneridae</taxon>
        <taxon>Pentapetalae</taxon>
        <taxon>rosids</taxon>
        <taxon>fabids</taxon>
        <taxon>Rosales</taxon>
        <taxon>Cannabaceae</taxon>
        <taxon>Cannabis</taxon>
    </lineage>
</organism>
<dbReference type="InterPro" id="IPR043502">
    <property type="entry name" value="DNA/RNA_pol_sf"/>
</dbReference>
<dbReference type="SUPFAM" id="SSF56672">
    <property type="entry name" value="DNA/RNA polymerases"/>
    <property type="match status" value="1"/>
</dbReference>
<evidence type="ECO:0000313" key="3">
    <source>
        <dbReference type="EnsemblPlants" id="cds.evm.model.10.206"/>
    </source>
</evidence>
<dbReference type="Pfam" id="PF03372">
    <property type="entry name" value="Exo_endo_phos"/>
    <property type="match status" value="1"/>
</dbReference>
<dbReference type="CDD" id="cd01650">
    <property type="entry name" value="RT_nLTR_like"/>
    <property type="match status" value="1"/>
</dbReference>
<dbReference type="GO" id="GO:0003676">
    <property type="term" value="F:nucleic acid binding"/>
    <property type="evidence" value="ECO:0007669"/>
    <property type="project" value="InterPro"/>
</dbReference>
<dbReference type="InterPro" id="IPR005135">
    <property type="entry name" value="Endo/exonuclease/phosphatase"/>
</dbReference>
<dbReference type="GO" id="GO:0004523">
    <property type="term" value="F:RNA-DNA hybrid ribonuclease activity"/>
    <property type="evidence" value="ECO:0007669"/>
    <property type="project" value="InterPro"/>
</dbReference>
<dbReference type="Pfam" id="PF13456">
    <property type="entry name" value="RVT_3"/>
    <property type="match status" value="1"/>
</dbReference>
<feature type="compositionally biased region" description="Polar residues" evidence="1">
    <location>
        <begin position="360"/>
        <end position="370"/>
    </location>
</feature>
<dbReference type="SUPFAM" id="SSF53098">
    <property type="entry name" value="Ribonuclease H-like"/>
    <property type="match status" value="1"/>
</dbReference>
<feature type="domain" description="Reverse transcriptase" evidence="2">
    <location>
        <begin position="842"/>
        <end position="1111"/>
    </location>
</feature>
<dbReference type="PANTHER" id="PTHR33116">
    <property type="entry name" value="REVERSE TRANSCRIPTASE ZINC-BINDING DOMAIN-CONTAINING PROTEIN-RELATED-RELATED"/>
    <property type="match status" value="1"/>
</dbReference>
<proteinExistence type="predicted"/>
<dbReference type="PANTHER" id="PTHR33116:SF86">
    <property type="entry name" value="REVERSE TRANSCRIPTASE DOMAIN-CONTAINING PROTEIN"/>
    <property type="match status" value="1"/>
</dbReference>
<feature type="region of interest" description="Disordered" evidence="1">
    <location>
        <begin position="343"/>
        <end position="370"/>
    </location>
</feature>
<dbReference type="InterPro" id="IPR025836">
    <property type="entry name" value="Zn_knuckle_CX2CX4HX4C"/>
</dbReference>
<dbReference type="InterPro" id="IPR012337">
    <property type="entry name" value="RNaseH-like_sf"/>
</dbReference>
<dbReference type="InterPro" id="IPR026960">
    <property type="entry name" value="RVT-Znf"/>
</dbReference>
<dbReference type="EMBL" id="UZAU01000789">
    <property type="status" value="NOT_ANNOTATED_CDS"/>
    <property type="molecule type" value="Genomic_DNA"/>
</dbReference>
<reference evidence="3" key="1">
    <citation type="submission" date="2021-03" db="UniProtKB">
        <authorList>
            <consortium name="EnsemblPlants"/>
        </authorList>
    </citation>
    <scope>IDENTIFICATION</scope>
</reference>
<dbReference type="Gene3D" id="3.60.10.10">
    <property type="entry name" value="Endonuclease/exonuclease/phosphatase"/>
    <property type="match status" value="1"/>
</dbReference>
<dbReference type="PROSITE" id="PS50878">
    <property type="entry name" value="RT_POL"/>
    <property type="match status" value="1"/>
</dbReference>
<dbReference type="Pfam" id="PF13966">
    <property type="entry name" value="zf-RVT"/>
    <property type="match status" value="1"/>
</dbReference>
<feature type="region of interest" description="Disordered" evidence="1">
    <location>
        <begin position="270"/>
        <end position="295"/>
    </location>
</feature>
<dbReference type="Gramene" id="evm.model.10.206">
    <property type="protein sequence ID" value="cds.evm.model.10.206"/>
    <property type="gene ID" value="evm.TU.10.206"/>
</dbReference>
<dbReference type="InterPro" id="IPR002156">
    <property type="entry name" value="RNaseH_domain"/>
</dbReference>
<dbReference type="InterPro" id="IPR036691">
    <property type="entry name" value="Endo/exonu/phosph_ase_sf"/>
</dbReference>
<evidence type="ECO:0000256" key="1">
    <source>
        <dbReference type="SAM" id="MobiDB-lite"/>
    </source>
</evidence>
<name>A0A803QLX3_CANSA</name>
<dbReference type="InterPro" id="IPR000477">
    <property type="entry name" value="RT_dom"/>
</dbReference>
<dbReference type="SUPFAM" id="SSF56219">
    <property type="entry name" value="DNase I-like"/>
    <property type="match status" value="1"/>
</dbReference>